<dbReference type="AlphaFoldDB" id="A0A345BF30"/>
<sequence length="588" mass="66454">MLVRAVAEFFKYKIVSSVIILTCGNEFEQVRLVRELSIHGLRTTATCDPSLLDQELSSLQGVLYFMKPNDTLLDETKLEHFSAWYKWLIIGDEIPDRLHRVRYDADIVLLDPGQGTAQNYNALDSNNTIPYHESLYFSDVYVHGRAGASRHPWAACAPAGFEARHERARIRRRLHLQRYPMRIATPVGHYDESWYDGTFAEYVTDNTQPERDSAIRCGYGGSSLILERLHATEVLTQVEQWGTEVGNRSMFTRLADGTSELSGSILRVQAKRLSKVDYLIPLWPFKVGFTYVSERESNSNMFVMPFTGATWVAFAVITLILAFAQRITAKEPFEKEGAFVAVMATILQQDASAVPEGASGRFTFMVLSVCSTLVYAYYTSAIVSALMSAGGGGPTTLRALADSRYSLASEDYDWIRYHIFDVFKPDWPEIEYLKLKKLQTMTNFYMSTEQGMELVKGGTMAYHAEYNHVYPLMRILSDDQVCKLQYVHTVPHVMTWLATTRRGQFTDILRIGGDWLLETGLAKRMVSRWQVKPPPCRASLLAERVSYGDVAPLIILTVVGFVTSLALLVLERAVAKWQVKKNGEELIG</sequence>
<evidence type="ECO:0000256" key="5">
    <source>
        <dbReference type="ARBA" id="ARBA00023136"/>
    </source>
</evidence>
<dbReference type="PANTHER" id="PTHR42643">
    <property type="entry name" value="IONOTROPIC RECEPTOR 20A-RELATED"/>
    <property type="match status" value="1"/>
</dbReference>
<dbReference type="PANTHER" id="PTHR42643:SF32">
    <property type="entry name" value="IONOTROPIC RECEPTOR 31A, ISOFORM C-RELATED"/>
    <property type="match status" value="1"/>
</dbReference>
<proteinExistence type="evidence at transcript level"/>
<accession>A0A345BF30</accession>
<keyword evidence="3 8" id="KW-0812">Transmembrane</keyword>
<keyword evidence="5 8" id="KW-0472">Membrane</keyword>
<keyword evidence="6 9" id="KW-0675">Receptor</keyword>
<evidence type="ECO:0000256" key="2">
    <source>
        <dbReference type="ARBA" id="ARBA00022475"/>
    </source>
</evidence>
<evidence type="ECO:0000256" key="6">
    <source>
        <dbReference type="ARBA" id="ARBA00023170"/>
    </source>
</evidence>
<feature type="transmembrane region" description="Helical" evidence="8">
    <location>
        <begin position="362"/>
        <end position="387"/>
    </location>
</feature>
<protein>
    <submittedName>
        <fullName evidence="9">Ionotropic receptor IR23</fullName>
    </submittedName>
</protein>
<reference evidence="9" key="1">
    <citation type="journal article" date="2018" name="Comp. Biochem. Physiol. Part D Genomics Proteomics">
        <title>Analysis of the grapevine moth Lobesia botrana antennal transcriptome and expression of odorant-binding and chemosensory proteins.</title>
        <authorList>
            <person name="Rojas V."/>
            <person name="Jimenez H."/>
            <person name="Palma-Millanao R."/>
            <person name="Gonzalez-Gonzalez A."/>
            <person name="Machuca J."/>
            <person name="Godoy R."/>
            <person name="Ceballos R."/>
            <person name="Mutis A."/>
            <person name="Venthur H."/>
        </authorList>
    </citation>
    <scope>NUCLEOTIDE SEQUENCE</scope>
</reference>
<evidence type="ECO:0000313" key="9">
    <source>
        <dbReference type="EMBL" id="AXF48854.1"/>
    </source>
</evidence>
<comment type="subcellular location">
    <subcellularLocation>
        <location evidence="1">Cell membrane</location>
        <topology evidence="1">Multi-pass membrane protein</topology>
    </subcellularLocation>
</comment>
<dbReference type="EMBL" id="MG820683">
    <property type="protein sequence ID" value="AXF48854.1"/>
    <property type="molecule type" value="mRNA"/>
</dbReference>
<feature type="transmembrane region" description="Helical" evidence="8">
    <location>
        <begin position="302"/>
        <end position="324"/>
    </location>
</feature>
<feature type="transmembrane region" description="Helical" evidence="8">
    <location>
        <begin position="550"/>
        <end position="570"/>
    </location>
</feature>
<organism evidence="9">
    <name type="scientific">Lobesia botrana</name>
    <dbReference type="NCBI Taxonomy" id="209534"/>
    <lineage>
        <taxon>Eukaryota</taxon>
        <taxon>Metazoa</taxon>
        <taxon>Ecdysozoa</taxon>
        <taxon>Arthropoda</taxon>
        <taxon>Hexapoda</taxon>
        <taxon>Insecta</taxon>
        <taxon>Pterygota</taxon>
        <taxon>Neoptera</taxon>
        <taxon>Endopterygota</taxon>
        <taxon>Lepidoptera</taxon>
        <taxon>Glossata</taxon>
        <taxon>Ditrysia</taxon>
        <taxon>Tortricoidea</taxon>
        <taxon>Tortricidae</taxon>
        <taxon>Olethreutinae</taxon>
        <taxon>Olethreutini</taxon>
        <taxon>Lobesia</taxon>
    </lineage>
</organism>
<keyword evidence="7" id="KW-0325">Glycoprotein</keyword>
<evidence type="ECO:0000256" key="4">
    <source>
        <dbReference type="ARBA" id="ARBA00022989"/>
    </source>
</evidence>
<dbReference type="InterPro" id="IPR052192">
    <property type="entry name" value="Insect_Ionotropic_Sensory_Rcpt"/>
</dbReference>
<dbReference type="GO" id="GO:0005886">
    <property type="term" value="C:plasma membrane"/>
    <property type="evidence" value="ECO:0007669"/>
    <property type="project" value="UniProtKB-SubCell"/>
</dbReference>
<evidence type="ECO:0000256" key="1">
    <source>
        <dbReference type="ARBA" id="ARBA00004651"/>
    </source>
</evidence>
<evidence type="ECO:0000256" key="8">
    <source>
        <dbReference type="SAM" id="Phobius"/>
    </source>
</evidence>
<evidence type="ECO:0000256" key="7">
    <source>
        <dbReference type="ARBA" id="ARBA00023180"/>
    </source>
</evidence>
<keyword evidence="4 8" id="KW-1133">Transmembrane helix</keyword>
<evidence type="ECO:0000256" key="3">
    <source>
        <dbReference type="ARBA" id="ARBA00022692"/>
    </source>
</evidence>
<name>A0A345BF30_9NEOP</name>
<keyword evidence="2" id="KW-1003">Cell membrane</keyword>